<reference evidence="3" key="2">
    <citation type="submission" date="2020-09" db="EMBL/GenBank/DDBJ databases">
        <authorList>
            <person name="Sun Q."/>
            <person name="Ohkuma M."/>
        </authorList>
    </citation>
    <scope>NUCLEOTIDE SEQUENCE</scope>
    <source>
        <strain evidence="3">JCM 3302</strain>
    </source>
</reference>
<evidence type="ECO:0000259" key="2">
    <source>
        <dbReference type="PROSITE" id="PS50994"/>
    </source>
</evidence>
<organism evidence="3 4">
    <name type="scientific">Streptomyces spiralis</name>
    <dbReference type="NCBI Taxonomy" id="66376"/>
    <lineage>
        <taxon>Bacteria</taxon>
        <taxon>Bacillati</taxon>
        <taxon>Actinomycetota</taxon>
        <taxon>Actinomycetes</taxon>
        <taxon>Kitasatosporales</taxon>
        <taxon>Streptomycetaceae</taxon>
        <taxon>Streptomyces</taxon>
    </lineage>
</organism>
<name>A0A919E1I6_9ACTN</name>
<dbReference type="PROSITE" id="PS50994">
    <property type="entry name" value="INTEGRASE"/>
    <property type="match status" value="1"/>
</dbReference>
<sequence>MGRLPASQRYKRHDRRWKRYEKQLPGHRVQIDVGFIEPLASMPQGRRGGRNKYFQFTAIDDCTRLRVLRIYPTLNQATAIQFLDYVLQRLPFQVEVIQTDSGAEFQSAFHWHVLDKGIAHTYIKPRTPRLNGKVERSHRIDAEEFYGSSTASSSTMPRSSTTSCASGRTTTTTIAPTAASAARRPTNASSRRPRPRRNR</sequence>
<dbReference type="Proteomes" id="UP000641386">
    <property type="component" value="Unassembled WGS sequence"/>
</dbReference>
<dbReference type="Gene3D" id="3.30.420.10">
    <property type="entry name" value="Ribonuclease H-like superfamily/Ribonuclease H"/>
    <property type="match status" value="1"/>
</dbReference>
<dbReference type="InterPro" id="IPR036397">
    <property type="entry name" value="RNaseH_sf"/>
</dbReference>
<evidence type="ECO:0000313" key="4">
    <source>
        <dbReference type="Proteomes" id="UP000641386"/>
    </source>
</evidence>
<dbReference type="GO" id="GO:0015074">
    <property type="term" value="P:DNA integration"/>
    <property type="evidence" value="ECO:0007669"/>
    <property type="project" value="InterPro"/>
</dbReference>
<feature type="domain" description="Integrase catalytic" evidence="2">
    <location>
        <begin position="21"/>
        <end position="193"/>
    </location>
</feature>
<dbReference type="AlphaFoldDB" id="A0A919E1I6"/>
<keyword evidence="4" id="KW-1185">Reference proteome</keyword>
<dbReference type="InterPro" id="IPR012337">
    <property type="entry name" value="RNaseH-like_sf"/>
</dbReference>
<protein>
    <recommendedName>
        <fullName evidence="2">Integrase catalytic domain-containing protein</fullName>
    </recommendedName>
</protein>
<comment type="caution">
    <text evidence="3">The sequence shown here is derived from an EMBL/GenBank/DDBJ whole genome shotgun (WGS) entry which is preliminary data.</text>
</comment>
<reference evidence="3" key="1">
    <citation type="journal article" date="2014" name="Int. J. Syst. Evol. Microbiol.">
        <title>Complete genome sequence of Corynebacterium casei LMG S-19264T (=DSM 44701T), isolated from a smear-ripened cheese.</title>
        <authorList>
            <consortium name="US DOE Joint Genome Institute (JGI-PGF)"/>
            <person name="Walter F."/>
            <person name="Albersmeier A."/>
            <person name="Kalinowski J."/>
            <person name="Ruckert C."/>
        </authorList>
    </citation>
    <scope>NUCLEOTIDE SEQUENCE</scope>
    <source>
        <strain evidence="3">JCM 3302</strain>
    </source>
</reference>
<feature type="region of interest" description="Disordered" evidence="1">
    <location>
        <begin position="141"/>
        <end position="199"/>
    </location>
</feature>
<feature type="compositionally biased region" description="Low complexity" evidence="1">
    <location>
        <begin position="148"/>
        <end position="190"/>
    </location>
</feature>
<dbReference type="SUPFAM" id="SSF53098">
    <property type="entry name" value="Ribonuclease H-like"/>
    <property type="match status" value="1"/>
</dbReference>
<accession>A0A919E1I6</accession>
<evidence type="ECO:0000256" key="1">
    <source>
        <dbReference type="SAM" id="MobiDB-lite"/>
    </source>
</evidence>
<dbReference type="EMBL" id="BNBC01000040">
    <property type="protein sequence ID" value="GHF00506.1"/>
    <property type="molecule type" value="Genomic_DNA"/>
</dbReference>
<dbReference type="GO" id="GO:0003676">
    <property type="term" value="F:nucleic acid binding"/>
    <property type="evidence" value="ECO:0007669"/>
    <property type="project" value="InterPro"/>
</dbReference>
<dbReference type="InterPro" id="IPR001584">
    <property type="entry name" value="Integrase_cat-core"/>
</dbReference>
<evidence type="ECO:0000313" key="3">
    <source>
        <dbReference type="EMBL" id="GHF00506.1"/>
    </source>
</evidence>
<gene>
    <name evidence="3" type="ORF">GCM10014715_65840</name>
</gene>
<proteinExistence type="predicted"/>